<sequence length="127" mass="14161">MDVDAKEINAHGEFLRDPAQCSDHDNSDSGSSTVIREGSAQIDVLSAVDAFYNPAQQFNRDLTIIVLQQFVDDRKEELKNKSSNGQAGSEEPLAKRPKKFDVRNVNFAFCYSLRQMGGSVVCVAFWQ</sequence>
<evidence type="ECO:0000256" key="6">
    <source>
        <dbReference type="ARBA" id="ARBA00022884"/>
    </source>
</evidence>
<dbReference type="Proteomes" id="UP000271098">
    <property type="component" value="Unassembled WGS sequence"/>
</dbReference>
<dbReference type="InterPro" id="IPR029063">
    <property type="entry name" value="SAM-dependent_MTases_sf"/>
</dbReference>
<dbReference type="PROSITE" id="PS51626">
    <property type="entry name" value="SAM_MT_TRM1"/>
    <property type="match status" value="1"/>
</dbReference>
<evidence type="ECO:0000313" key="8">
    <source>
        <dbReference type="EMBL" id="VDK29930.1"/>
    </source>
</evidence>
<proteinExistence type="inferred from homology"/>
<comment type="similarity">
    <text evidence="7">Belongs to the class I-like SAM-binding methyltransferase superfamily. Trm1 family.</text>
</comment>
<name>A0A183CY43_9BILA</name>
<dbReference type="InterPro" id="IPR002905">
    <property type="entry name" value="Trm1"/>
</dbReference>
<dbReference type="OrthoDB" id="6349953at2759"/>
<dbReference type="Pfam" id="PF02005">
    <property type="entry name" value="TRM"/>
    <property type="match status" value="1"/>
</dbReference>
<accession>A0A183CY43</accession>
<evidence type="ECO:0000313" key="10">
    <source>
        <dbReference type="WBParaSite" id="GPUH_0000138701-mRNA-1"/>
    </source>
</evidence>
<dbReference type="EMBL" id="UYRT01001654">
    <property type="protein sequence ID" value="VDK29930.1"/>
    <property type="molecule type" value="Genomic_DNA"/>
</dbReference>
<keyword evidence="9" id="KW-1185">Reference proteome</keyword>
<keyword evidence="3 7" id="KW-0808">Transferase</keyword>
<protein>
    <submittedName>
        <fullName evidence="10">Protein-serine/threonine phosphatase</fullName>
    </submittedName>
</protein>
<dbReference type="AlphaFoldDB" id="A0A183CY43"/>
<evidence type="ECO:0000256" key="4">
    <source>
        <dbReference type="ARBA" id="ARBA00022691"/>
    </source>
</evidence>
<keyword evidence="2 7" id="KW-0489">Methyltransferase</keyword>
<gene>
    <name evidence="8" type="ORF">GPUH_LOCUS1384</name>
</gene>
<dbReference type="GO" id="GO:0000049">
    <property type="term" value="F:tRNA binding"/>
    <property type="evidence" value="ECO:0007669"/>
    <property type="project" value="UniProtKB-UniRule"/>
</dbReference>
<reference evidence="8 9" key="2">
    <citation type="submission" date="2018-11" db="EMBL/GenBank/DDBJ databases">
        <authorList>
            <consortium name="Pathogen Informatics"/>
        </authorList>
    </citation>
    <scope>NUCLEOTIDE SEQUENCE [LARGE SCALE GENOMIC DNA]</scope>
</reference>
<evidence type="ECO:0000256" key="2">
    <source>
        <dbReference type="ARBA" id="ARBA00022603"/>
    </source>
</evidence>
<dbReference type="GO" id="GO:0032259">
    <property type="term" value="P:methylation"/>
    <property type="evidence" value="ECO:0007669"/>
    <property type="project" value="UniProtKB-UniRule"/>
</dbReference>
<keyword evidence="1 7" id="KW-0820">tRNA-binding</keyword>
<evidence type="ECO:0000256" key="7">
    <source>
        <dbReference type="PROSITE-ProRule" id="PRU00958"/>
    </source>
</evidence>
<keyword evidence="6 7" id="KW-0694">RNA-binding</keyword>
<dbReference type="WBParaSite" id="GPUH_0000138701-mRNA-1">
    <property type="protein sequence ID" value="GPUH_0000138701-mRNA-1"/>
    <property type="gene ID" value="GPUH_0000138701"/>
</dbReference>
<evidence type="ECO:0000313" key="9">
    <source>
        <dbReference type="Proteomes" id="UP000271098"/>
    </source>
</evidence>
<dbReference type="GO" id="GO:0016423">
    <property type="term" value="F:tRNA (guanine) methyltransferase activity"/>
    <property type="evidence" value="ECO:0007669"/>
    <property type="project" value="InterPro"/>
</dbReference>
<reference evidence="10" key="1">
    <citation type="submission" date="2016-06" db="UniProtKB">
        <authorList>
            <consortium name="WormBaseParasite"/>
        </authorList>
    </citation>
    <scope>IDENTIFICATION</scope>
</reference>
<evidence type="ECO:0000256" key="1">
    <source>
        <dbReference type="ARBA" id="ARBA00022555"/>
    </source>
</evidence>
<keyword evidence="4 7" id="KW-0949">S-adenosyl-L-methionine</keyword>
<dbReference type="GO" id="GO:0008033">
    <property type="term" value="P:tRNA processing"/>
    <property type="evidence" value="ECO:0007669"/>
    <property type="project" value="UniProtKB-UniRule"/>
</dbReference>
<evidence type="ECO:0000256" key="3">
    <source>
        <dbReference type="ARBA" id="ARBA00022679"/>
    </source>
</evidence>
<evidence type="ECO:0000256" key="5">
    <source>
        <dbReference type="ARBA" id="ARBA00022694"/>
    </source>
</evidence>
<dbReference type="Gene3D" id="3.40.50.150">
    <property type="entry name" value="Vaccinia Virus protein VP39"/>
    <property type="match status" value="1"/>
</dbReference>
<organism evidence="10">
    <name type="scientific">Gongylonema pulchrum</name>
    <dbReference type="NCBI Taxonomy" id="637853"/>
    <lineage>
        <taxon>Eukaryota</taxon>
        <taxon>Metazoa</taxon>
        <taxon>Ecdysozoa</taxon>
        <taxon>Nematoda</taxon>
        <taxon>Chromadorea</taxon>
        <taxon>Rhabditida</taxon>
        <taxon>Spirurina</taxon>
        <taxon>Spiruromorpha</taxon>
        <taxon>Spiruroidea</taxon>
        <taxon>Gongylonematidae</taxon>
        <taxon>Gongylonema</taxon>
    </lineage>
</organism>
<keyword evidence="5 7" id="KW-0819">tRNA processing</keyword>